<comment type="subcellular location">
    <subcellularLocation>
        <location evidence="1">Membrane</location>
        <topology evidence="1">Multi-pass membrane protein</topology>
    </subcellularLocation>
</comment>
<evidence type="ECO:0000313" key="8">
    <source>
        <dbReference type="EnsemblPlants" id="QL07p014182:mrna"/>
    </source>
</evidence>
<evidence type="ECO:0000313" key="9">
    <source>
        <dbReference type="Proteomes" id="UP000594261"/>
    </source>
</evidence>
<evidence type="ECO:0000256" key="1">
    <source>
        <dbReference type="ARBA" id="ARBA00004141"/>
    </source>
</evidence>
<keyword evidence="5 7" id="KW-0472">Membrane</keyword>
<sequence length="529" mass="59180">MVPNPASLIRKSPLFYSFMGFSRRPISHSTRIPVNPVRISGFRPCSSCHSYSHPLNSGHGAEFKNLGRSEMRFGQLGFDHFRVSAVSDGGSGGYGGSGGRGEGSGGDGGAGSSDGGGGNKSLLSWYLALLAKYPVTIKALTSALLTLIGDLICQILDSVLIANEYLDSRLKSRLSGVVCKLDIENVNWEALFYLLGWMGFGLKWRGWIKACVTSVHFSVLAFTGLKVNVGKSEIVPVGKGNGCGDMVMKFPIITKYVGEGTRICFWHDRWIGDNNLKDLYPELYVCSAVKDACISEVLWIPEGGTVRVWDLRFYKAFEDWELAASYSLFQLIQTRSVAGLLSCWHQWLGKHNSDIWNLVPGCLMWIVWLEQNRCSFEDNEKTLDKLKLVIDQVPSLDMKRTFLFTLLGLVLVGPTLHFWYLYLSKLVPLPGASGAFLRLLLDQFLFSPIFIGVFLATLVTLEGRPSQVIPKLQQEWFSAVLANWKLWIPFQFLNFRFVPQQFQVLAANFIALIWNVFLSFIAHKEILQK</sequence>
<dbReference type="FunCoup" id="A0A7N2M311">
    <property type="interactions" value="2283"/>
</dbReference>
<feature type="transmembrane region" description="Helical" evidence="7">
    <location>
        <begin position="402"/>
        <end position="423"/>
    </location>
</feature>
<evidence type="ECO:0000256" key="5">
    <source>
        <dbReference type="ARBA" id="ARBA00023136"/>
    </source>
</evidence>
<feature type="region of interest" description="Disordered" evidence="6">
    <location>
        <begin position="92"/>
        <end position="113"/>
    </location>
</feature>
<evidence type="ECO:0000256" key="3">
    <source>
        <dbReference type="ARBA" id="ARBA00022692"/>
    </source>
</evidence>
<dbReference type="Gramene" id="QL07p014182:mrna">
    <property type="protein sequence ID" value="QL07p014182:mrna"/>
    <property type="gene ID" value="QL07p014182"/>
</dbReference>
<comment type="similarity">
    <text evidence="2">Belongs to the peroxisomal membrane protein PXMP2/4 family.</text>
</comment>
<evidence type="ECO:0000256" key="4">
    <source>
        <dbReference type="ARBA" id="ARBA00022989"/>
    </source>
</evidence>
<proteinExistence type="inferred from homology"/>
<dbReference type="InterPro" id="IPR007248">
    <property type="entry name" value="Mpv17_PMP22"/>
</dbReference>
<dbReference type="PANTHER" id="PTHR11266">
    <property type="entry name" value="PEROXISOMAL MEMBRANE PROTEIN 2, PXMP2 MPV17"/>
    <property type="match status" value="1"/>
</dbReference>
<dbReference type="GO" id="GO:0016020">
    <property type="term" value="C:membrane"/>
    <property type="evidence" value="ECO:0007669"/>
    <property type="project" value="UniProtKB-SubCell"/>
</dbReference>
<reference evidence="8" key="2">
    <citation type="submission" date="2021-01" db="UniProtKB">
        <authorList>
            <consortium name="EnsemblPlants"/>
        </authorList>
    </citation>
    <scope>IDENTIFICATION</scope>
</reference>
<name>A0A7N2M311_QUELO</name>
<organism evidence="8 9">
    <name type="scientific">Quercus lobata</name>
    <name type="common">Valley oak</name>
    <dbReference type="NCBI Taxonomy" id="97700"/>
    <lineage>
        <taxon>Eukaryota</taxon>
        <taxon>Viridiplantae</taxon>
        <taxon>Streptophyta</taxon>
        <taxon>Embryophyta</taxon>
        <taxon>Tracheophyta</taxon>
        <taxon>Spermatophyta</taxon>
        <taxon>Magnoliopsida</taxon>
        <taxon>eudicotyledons</taxon>
        <taxon>Gunneridae</taxon>
        <taxon>Pentapetalae</taxon>
        <taxon>rosids</taxon>
        <taxon>fabids</taxon>
        <taxon>Fagales</taxon>
        <taxon>Fagaceae</taxon>
        <taxon>Quercus</taxon>
    </lineage>
</organism>
<dbReference type="AlphaFoldDB" id="A0A7N2M311"/>
<reference evidence="8 9" key="1">
    <citation type="journal article" date="2016" name="G3 (Bethesda)">
        <title>First Draft Assembly and Annotation of the Genome of a California Endemic Oak Quercus lobata Nee (Fagaceae).</title>
        <authorList>
            <person name="Sork V.L."/>
            <person name="Fitz-Gibbon S.T."/>
            <person name="Puiu D."/>
            <person name="Crepeau M."/>
            <person name="Gugger P.F."/>
            <person name="Sherman R."/>
            <person name="Stevens K."/>
            <person name="Langley C.H."/>
            <person name="Pellegrini M."/>
            <person name="Salzberg S.L."/>
        </authorList>
    </citation>
    <scope>NUCLEOTIDE SEQUENCE [LARGE SCALE GENOMIC DNA]</scope>
    <source>
        <strain evidence="8 9">cv. SW786</strain>
    </source>
</reference>
<dbReference type="GO" id="GO:0005737">
    <property type="term" value="C:cytoplasm"/>
    <property type="evidence" value="ECO:0007669"/>
    <property type="project" value="TreeGrafter"/>
</dbReference>
<accession>A0A7N2M311</accession>
<keyword evidence="3 7" id="KW-0812">Transmembrane</keyword>
<feature type="transmembrane region" description="Helical" evidence="7">
    <location>
        <begin position="443"/>
        <end position="463"/>
    </location>
</feature>
<dbReference type="Proteomes" id="UP000594261">
    <property type="component" value="Chromosome 7"/>
</dbReference>
<dbReference type="EMBL" id="LRBV02000007">
    <property type="status" value="NOT_ANNOTATED_CDS"/>
    <property type="molecule type" value="Genomic_DNA"/>
</dbReference>
<dbReference type="PANTHER" id="PTHR11266:SF80">
    <property type="entry name" value="PEROXISOMAL MEMBRANE PROTEIN 2"/>
    <property type="match status" value="1"/>
</dbReference>
<evidence type="ECO:0000256" key="2">
    <source>
        <dbReference type="ARBA" id="ARBA00006824"/>
    </source>
</evidence>
<feature type="transmembrane region" description="Helical" evidence="7">
    <location>
        <begin position="505"/>
        <end position="523"/>
    </location>
</feature>
<keyword evidence="9" id="KW-1185">Reference proteome</keyword>
<keyword evidence="4 7" id="KW-1133">Transmembrane helix</keyword>
<evidence type="ECO:0000256" key="7">
    <source>
        <dbReference type="SAM" id="Phobius"/>
    </source>
</evidence>
<dbReference type="EnsemblPlants" id="QL07p014182:mrna">
    <property type="protein sequence ID" value="QL07p014182:mrna"/>
    <property type="gene ID" value="QL07p014182"/>
</dbReference>
<dbReference type="Pfam" id="PF04117">
    <property type="entry name" value="Mpv17_PMP22"/>
    <property type="match status" value="1"/>
</dbReference>
<evidence type="ECO:0000256" key="6">
    <source>
        <dbReference type="SAM" id="MobiDB-lite"/>
    </source>
</evidence>
<protein>
    <submittedName>
        <fullName evidence="8">Uncharacterized protein</fullName>
    </submittedName>
</protein>
<dbReference type="InParanoid" id="A0A7N2M311"/>